<dbReference type="Proteomes" id="UP000324091">
    <property type="component" value="Chromosome 20"/>
</dbReference>
<feature type="cross-link" description="Glycyl lysine isopeptide (Gly-Lys) (interchain with K-? in acceptor proteins)" evidence="5">
    <location>
        <position position="172"/>
    </location>
</feature>
<keyword evidence="3 5" id="KW-0819">tRNA processing</keyword>
<dbReference type="InterPro" id="IPR012675">
    <property type="entry name" value="Beta-grasp_dom_sf"/>
</dbReference>
<evidence type="ECO:0000256" key="2">
    <source>
        <dbReference type="ARBA" id="ARBA00022499"/>
    </source>
</evidence>
<dbReference type="GO" id="GO:0005829">
    <property type="term" value="C:cytosol"/>
    <property type="evidence" value="ECO:0007669"/>
    <property type="project" value="UniProtKB-UniRule"/>
</dbReference>
<comment type="subcellular location">
    <subcellularLocation>
        <location evidence="5 6">Cytoplasm</location>
    </subcellularLocation>
</comment>
<name>A0A5C6NI28_9TELE</name>
<dbReference type="GO" id="GO:0032447">
    <property type="term" value="P:protein urmylation"/>
    <property type="evidence" value="ECO:0007669"/>
    <property type="project" value="UniProtKB-UniRule"/>
</dbReference>
<comment type="function">
    <text evidence="5">Acts as a sulfur carrier required for 2-thiolation of mcm(5)S(2)U at tRNA wobble positions of cytosolic tRNA(Lys), tRNA(Glu) and tRNA(Gln). Serves as sulfur donor in tRNA 2-thiolation reaction by being thiocarboxylated (-COSH) at its C-terminus by MOCS3. The sulfur is then transferred to tRNA to form 2-thiolation of mcm(5)S(2)U. Also acts as a ubiquitin-like protein (UBL) that is covalently conjugated via an isopeptide bond to lysine residues of target proteins. The thiocarboxylated form serves as substrate for conjugation and oxidative stress specifically induces the formation of UBL-protein conjugates.</text>
</comment>
<organism evidence="7 8">
    <name type="scientific">Takifugu flavidus</name>
    <name type="common">sansaifugu</name>
    <dbReference type="NCBI Taxonomy" id="433684"/>
    <lineage>
        <taxon>Eukaryota</taxon>
        <taxon>Metazoa</taxon>
        <taxon>Chordata</taxon>
        <taxon>Craniata</taxon>
        <taxon>Vertebrata</taxon>
        <taxon>Euteleostomi</taxon>
        <taxon>Actinopterygii</taxon>
        <taxon>Neopterygii</taxon>
        <taxon>Teleostei</taxon>
        <taxon>Neoteleostei</taxon>
        <taxon>Acanthomorphata</taxon>
        <taxon>Eupercaria</taxon>
        <taxon>Tetraodontiformes</taxon>
        <taxon>Tetradontoidea</taxon>
        <taxon>Tetraodontidae</taxon>
        <taxon>Takifugu</taxon>
    </lineage>
</organism>
<evidence type="ECO:0000256" key="1">
    <source>
        <dbReference type="ARBA" id="ARBA00022490"/>
    </source>
</evidence>
<proteinExistence type="inferred from homology"/>
<dbReference type="UniPathway" id="UPA00988"/>
<protein>
    <recommendedName>
        <fullName evidence="5 6">Ubiquitin-related modifier 1</fullName>
    </recommendedName>
</protein>
<feature type="modified residue" description="1-thioglycine" evidence="5">
    <location>
        <position position="172"/>
    </location>
</feature>
<dbReference type="GO" id="GO:0002098">
    <property type="term" value="P:tRNA wobble uridine modification"/>
    <property type="evidence" value="ECO:0007669"/>
    <property type="project" value="UniProtKB-UniRule"/>
</dbReference>
<dbReference type="GO" id="GO:0034227">
    <property type="term" value="P:tRNA thio-modification"/>
    <property type="evidence" value="ECO:0007669"/>
    <property type="project" value="UniProtKB-UniRule"/>
</dbReference>
<dbReference type="CDD" id="cd01764">
    <property type="entry name" value="Ubl_Urm1"/>
    <property type="match status" value="1"/>
</dbReference>
<evidence type="ECO:0000313" key="7">
    <source>
        <dbReference type="EMBL" id="TWW66478.1"/>
    </source>
</evidence>
<dbReference type="Pfam" id="PF09138">
    <property type="entry name" value="Urm1"/>
    <property type="match status" value="1"/>
</dbReference>
<evidence type="ECO:0000256" key="3">
    <source>
        <dbReference type="ARBA" id="ARBA00022694"/>
    </source>
</evidence>
<keyword evidence="8" id="KW-1185">Reference proteome</keyword>
<evidence type="ECO:0000256" key="4">
    <source>
        <dbReference type="ARBA" id="ARBA00022786"/>
    </source>
</evidence>
<evidence type="ECO:0000313" key="8">
    <source>
        <dbReference type="Proteomes" id="UP000324091"/>
    </source>
</evidence>
<comment type="similarity">
    <text evidence="5 6">Belongs to the URM1 family.</text>
</comment>
<reference evidence="7 8" key="1">
    <citation type="submission" date="2019-04" db="EMBL/GenBank/DDBJ databases">
        <title>Chromosome genome assembly for Takifugu flavidus.</title>
        <authorList>
            <person name="Xiao S."/>
        </authorList>
    </citation>
    <scope>NUCLEOTIDE SEQUENCE [LARGE SCALE GENOMIC DNA]</scope>
    <source>
        <strain evidence="7">HTHZ2018</strain>
        <tissue evidence="7">Muscle</tissue>
    </source>
</reference>
<keyword evidence="2 5" id="KW-1017">Isopeptide bond</keyword>
<dbReference type="AlphaFoldDB" id="A0A5C6NI28"/>
<keyword evidence="1 5" id="KW-0963">Cytoplasm</keyword>
<evidence type="ECO:0000256" key="6">
    <source>
        <dbReference type="RuleBase" id="RU361182"/>
    </source>
</evidence>
<dbReference type="Gene3D" id="3.10.20.30">
    <property type="match status" value="1"/>
</dbReference>
<comment type="PTM">
    <text evidence="5">C-terminal thiocarboxylation occurs in 2 steps, it is first acyl-adenylated (-COAMP) via the hesA/moeB/thiF part of MOCS3, then thiocarboxylated (-COSH) via the rhodanese domain of MOCS3.</text>
</comment>
<gene>
    <name evidence="5" type="primary">URM1</name>
    <name evidence="7" type="ORF">D4764_20G0005100</name>
</gene>
<accession>A0A5C6NI28</accession>
<dbReference type="HAMAP" id="MF_03048">
    <property type="entry name" value="Urm1"/>
    <property type="match status" value="1"/>
</dbReference>
<dbReference type="InterPro" id="IPR015221">
    <property type="entry name" value="Urm1"/>
</dbReference>
<evidence type="ECO:0000256" key="5">
    <source>
        <dbReference type="HAMAP-Rule" id="MF_03048"/>
    </source>
</evidence>
<dbReference type="PANTHER" id="PTHR14986">
    <property type="entry name" value="RURM1 PROTEIN"/>
    <property type="match status" value="1"/>
</dbReference>
<dbReference type="InterPro" id="IPR016155">
    <property type="entry name" value="Mopterin_synth/thiamin_S_b"/>
</dbReference>
<comment type="pathway">
    <text evidence="5 6">tRNA modification; 5-methoxycarbonylmethyl-2-thiouridine-tRNA biosynthesis.</text>
</comment>
<comment type="caution">
    <text evidence="7">The sequence shown here is derived from an EMBL/GenBank/DDBJ whole genome shotgun (WGS) entry which is preliminary data.</text>
</comment>
<dbReference type="SUPFAM" id="SSF54285">
    <property type="entry name" value="MoaD/ThiS"/>
    <property type="match status" value="1"/>
</dbReference>
<dbReference type="EMBL" id="RHFK02000013">
    <property type="protein sequence ID" value="TWW66478.1"/>
    <property type="molecule type" value="Genomic_DNA"/>
</dbReference>
<sequence length="172" mass="18832">MAAPIAVHLEFGGGAELLFNGVKEHQVTLPGQSEPCDTLKAACPSPRLPRRPRRPSVTPLLLLSPRLFRCSVRPDPSAALQSLARPAAVFHGGNGAAILFPRSYIHGDMKQLLVWIQQNLLKERPELFVQGQSVRPGILVLINDADWELMGELGYQLQDQDNVVFISTLHGG</sequence>
<keyword evidence="4 5" id="KW-0833">Ubl conjugation pathway</keyword>